<reference evidence="2" key="1">
    <citation type="submission" date="2019-09" db="EMBL/GenBank/DDBJ databases">
        <title>Organ-specific transcriptomic study of the physiology of the cattle tick, Rhipicephalus microplus.</title>
        <authorList>
            <person name="Tirloni L."/>
            <person name="Braz G."/>
            <person name="Gandara A.C.P."/>
            <person name="Sabadin G.A."/>
            <person name="da Silva R.M."/>
            <person name="Guizzo M.G."/>
            <person name="Machado J.A."/>
            <person name="Costa E.P."/>
            <person name="Gomes H.F."/>
            <person name="Moraes J."/>
            <person name="Mota M.B.S."/>
            <person name="Mesquita R.D."/>
            <person name="Alvarenga P.H."/>
            <person name="Alves F."/>
            <person name="Seixas A."/>
            <person name="da Fonseca R.N."/>
            <person name="Fogaca A."/>
            <person name="Logullo C."/>
            <person name="Tanaka A."/>
            <person name="Daffre S."/>
            <person name="Termignoni C."/>
            <person name="Vaz I.S.Jr."/>
            <person name="Oliveira P.L."/>
            <person name="Ribeiro J.M."/>
        </authorList>
    </citation>
    <scope>NUCLEOTIDE SEQUENCE</scope>
    <source>
        <strain evidence="2">Porto Alegre</strain>
    </source>
</reference>
<feature type="transmembrane region" description="Helical" evidence="1">
    <location>
        <begin position="181"/>
        <end position="197"/>
    </location>
</feature>
<dbReference type="EMBL" id="GHWJ01009540">
    <property type="protein sequence ID" value="NOV42277.1"/>
    <property type="molecule type" value="Transcribed_RNA"/>
</dbReference>
<keyword evidence="1" id="KW-0472">Membrane</keyword>
<feature type="transmembrane region" description="Helical" evidence="1">
    <location>
        <begin position="28"/>
        <end position="47"/>
    </location>
</feature>
<protein>
    <submittedName>
        <fullName evidence="2">Uncharacterized protein</fullName>
    </submittedName>
</protein>
<evidence type="ECO:0000313" key="2">
    <source>
        <dbReference type="EMBL" id="NOV42277.1"/>
    </source>
</evidence>
<dbReference type="AlphaFoldDB" id="A0A6M2DB81"/>
<name>A0A6M2DB81_RHIMP</name>
<proteinExistence type="predicted"/>
<keyword evidence="1" id="KW-0812">Transmembrane</keyword>
<feature type="transmembrane region" description="Helical" evidence="1">
    <location>
        <begin position="140"/>
        <end position="161"/>
    </location>
</feature>
<sequence length="215" mass="23022">MAVREHVEGLLKLHWCGRADFFGNSGDVTFLAALIFIPHNHILGALFGHRRAGRAVVDCAHAVAVLLTRSGVARIDGRVPASADRVQRAGLVTSDDLAARTALALGRADLLRILRALRTHDGAKDLVYFSRRCSLANMRLARVLARLPHITGLAYVTVVILAEESHDAGTAAQRYVHHGQVVVLVIGQLGTLVAGLLRTSRHELRSGSVASAVSA</sequence>
<keyword evidence="1" id="KW-1133">Transmembrane helix</keyword>
<evidence type="ECO:0000256" key="1">
    <source>
        <dbReference type="SAM" id="Phobius"/>
    </source>
</evidence>
<accession>A0A6M2DB81</accession>
<organism evidence="2">
    <name type="scientific">Rhipicephalus microplus</name>
    <name type="common">Cattle tick</name>
    <name type="synonym">Boophilus microplus</name>
    <dbReference type="NCBI Taxonomy" id="6941"/>
    <lineage>
        <taxon>Eukaryota</taxon>
        <taxon>Metazoa</taxon>
        <taxon>Ecdysozoa</taxon>
        <taxon>Arthropoda</taxon>
        <taxon>Chelicerata</taxon>
        <taxon>Arachnida</taxon>
        <taxon>Acari</taxon>
        <taxon>Parasitiformes</taxon>
        <taxon>Ixodida</taxon>
        <taxon>Ixodoidea</taxon>
        <taxon>Ixodidae</taxon>
        <taxon>Rhipicephalinae</taxon>
        <taxon>Rhipicephalus</taxon>
        <taxon>Boophilus</taxon>
    </lineage>
</organism>